<dbReference type="GO" id="GO:0005576">
    <property type="term" value="C:extracellular region"/>
    <property type="evidence" value="ECO:0007669"/>
    <property type="project" value="UniProtKB-SubCell"/>
</dbReference>
<dbReference type="Pfam" id="PF00087">
    <property type="entry name" value="Toxin_TOLIP"/>
    <property type="match status" value="1"/>
</dbReference>
<feature type="domain" description="UPAR/Ly6" evidence="9">
    <location>
        <begin position="284"/>
        <end position="361"/>
    </location>
</feature>
<dbReference type="InterPro" id="IPR045860">
    <property type="entry name" value="Snake_toxin-like_sf"/>
</dbReference>
<dbReference type="InterPro" id="IPR050918">
    <property type="entry name" value="CNF-like_PLA2_Inhibitor"/>
</dbReference>
<evidence type="ECO:0000313" key="10">
    <source>
        <dbReference type="EMBL" id="KAK7880949.1"/>
    </source>
</evidence>
<keyword evidence="6" id="KW-0472">Membrane</keyword>
<reference evidence="11" key="1">
    <citation type="submission" date="2024-04" db="EMBL/GenBank/DDBJ databases">
        <title>Salinicola lusitanus LLJ914,a marine bacterium isolated from the Okinawa Trough.</title>
        <authorList>
            <person name="Li J."/>
        </authorList>
    </citation>
    <scope>NUCLEOTIDE SEQUENCE [LARGE SCALE GENOMIC DNA]</scope>
</reference>
<dbReference type="Pfam" id="PF00021">
    <property type="entry name" value="UPAR_LY6"/>
    <property type="match status" value="3"/>
</dbReference>
<keyword evidence="7" id="KW-0325">Glycoprotein</keyword>
<evidence type="ECO:0000256" key="2">
    <source>
        <dbReference type="ARBA" id="ARBA00004613"/>
    </source>
</evidence>
<keyword evidence="3" id="KW-1003">Cell membrane</keyword>
<name>A0AAW0MP18_9GOBI</name>
<evidence type="ECO:0000256" key="4">
    <source>
        <dbReference type="ARBA" id="ARBA00022525"/>
    </source>
</evidence>
<comment type="subcellular location">
    <subcellularLocation>
        <location evidence="1">Cell membrane</location>
    </subcellularLocation>
    <subcellularLocation>
        <location evidence="2">Secreted</location>
    </subcellularLocation>
</comment>
<evidence type="ECO:0000256" key="7">
    <source>
        <dbReference type="ARBA" id="ARBA00023180"/>
    </source>
</evidence>
<dbReference type="SMART" id="SM00134">
    <property type="entry name" value="LU"/>
    <property type="match status" value="5"/>
</dbReference>
<dbReference type="PANTHER" id="PTHR20914">
    <property type="entry name" value="LY6/PLAUR DOMAIN-CONTAINING PROTEIN 8"/>
    <property type="match status" value="1"/>
</dbReference>
<keyword evidence="5 8" id="KW-0732">Signal</keyword>
<dbReference type="AlphaFoldDB" id="A0AAW0MP18"/>
<keyword evidence="11" id="KW-1185">Reference proteome</keyword>
<dbReference type="InterPro" id="IPR035076">
    <property type="entry name" value="Toxin/TOLIP"/>
</dbReference>
<gene>
    <name evidence="10" type="ORF">WMY93_032403</name>
</gene>
<evidence type="ECO:0000256" key="5">
    <source>
        <dbReference type="ARBA" id="ARBA00022729"/>
    </source>
</evidence>
<feature type="domain" description="UPAR/Ly6" evidence="9">
    <location>
        <begin position="362"/>
        <end position="458"/>
    </location>
</feature>
<evidence type="ECO:0000256" key="3">
    <source>
        <dbReference type="ARBA" id="ARBA00022475"/>
    </source>
</evidence>
<keyword evidence="4" id="KW-0964">Secreted</keyword>
<dbReference type="PANTHER" id="PTHR20914:SF9">
    <property type="entry name" value="COILED, ISOFORM A"/>
    <property type="match status" value="1"/>
</dbReference>
<dbReference type="GO" id="GO:0005886">
    <property type="term" value="C:plasma membrane"/>
    <property type="evidence" value="ECO:0007669"/>
    <property type="project" value="UniProtKB-SubCell"/>
</dbReference>
<evidence type="ECO:0000259" key="9">
    <source>
        <dbReference type="SMART" id="SM00134"/>
    </source>
</evidence>
<evidence type="ECO:0000256" key="6">
    <source>
        <dbReference type="ARBA" id="ARBA00023136"/>
    </source>
</evidence>
<feature type="domain" description="UPAR/Ly6" evidence="9">
    <location>
        <begin position="23"/>
        <end position="110"/>
    </location>
</feature>
<evidence type="ECO:0000256" key="1">
    <source>
        <dbReference type="ARBA" id="ARBA00004236"/>
    </source>
</evidence>
<feature type="chain" id="PRO_5043956840" description="UPAR/Ly6 domain-containing protein" evidence="8">
    <location>
        <begin position="23"/>
        <end position="491"/>
    </location>
</feature>
<evidence type="ECO:0000313" key="11">
    <source>
        <dbReference type="Proteomes" id="UP001460270"/>
    </source>
</evidence>
<proteinExistence type="predicted"/>
<evidence type="ECO:0000256" key="8">
    <source>
        <dbReference type="SAM" id="SignalP"/>
    </source>
</evidence>
<protein>
    <recommendedName>
        <fullName evidence="9">UPAR/Ly6 domain-containing protein</fullName>
    </recommendedName>
</protein>
<dbReference type="Proteomes" id="UP001460270">
    <property type="component" value="Unassembled WGS sequence"/>
</dbReference>
<organism evidence="10 11">
    <name type="scientific">Mugilogobius chulae</name>
    <name type="common">yellowstripe goby</name>
    <dbReference type="NCBI Taxonomy" id="88201"/>
    <lineage>
        <taxon>Eukaryota</taxon>
        <taxon>Metazoa</taxon>
        <taxon>Chordata</taxon>
        <taxon>Craniata</taxon>
        <taxon>Vertebrata</taxon>
        <taxon>Euteleostomi</taxon>
        <taxon>Actinopterygii</taxon>
        <taxon>Neopterygii</taxon>
        <taxon>Teleostei</taxon>
        <taxon>Neoteleostei</taxon>
        <taxon>Acanthomorphata</taxon>
        <taxon>Gobiaria</taxon>
        <taxon>Gobiiformes</taxon>
        <taxon>Gobioidei</taxon>
        <taxon>Gobiidae</taxon>
        <taxon>Gobionellinae</taxon>
        <taxon>Mugilogobius</taxon>
    </lineage>
</organism>
<dbReference type="EMBL" id="JBBPFD010000034">
    <property type="protein sequence ID" value="KAK7880949.1"/>
    <property type="molecule type" value="Genomic_DNA"/>
</dbReference>
<feature type="domain" description="UPAR/Ly6" evidence="9">
    <location>
        <begin position="186"/>
        <end position="282"/>
    </location>
</feature>
<sequence>MKTSVQLLASVALFLCFHSAAGLQCLSCSDSTCSSQTSVNCSSWMTHCQSQASYASYNNFTHLSCAYPLSCKSAGSELISYTYGSSSFYFNTACCNSNDCNTANLSAPSAGSLQCYSCDSDTHNCTSKVTCRDQELCFQTNYNSTKTLHGCASEGLCSDYSLSRRFFREPLSCCNTSLCNGPVAGLQCWTCSDHLCSSETLTNCSSEATHCVSNTFESHTCEDGVYNYSSSSRGCAPASLCTAAGSHVVSYKYGSRSYGEHMSCCQSDLCNDLTGARAPSAGSLRCYSCNPYMFECSANVSCDAREVCAYVHTNESSDTRPFFGCVSENLCNNPSLSQKYFDFNDSVSCCNTSNCNVPDLGLQCMKCTDSSCSSQTSVICSKQAPFCYSSASTGSYSYSAPFSSIRKGCADASVCTAAGSQFVSSNHGSEYYMGNVTCCDTDFCNAPNVSVIPAPPAGSLQCYGCDSYTKQCSMNVTCSVMETCSSASGKS</sequence>
<comment type="caution">
    <text evidence="10">The sequence shown here is derived from an EMBL/GenBank/DDBJ whole genome shotgun (WGS) entry which is preliminary data.</text>
</comment>
<accession>A0AAW0MP18</accession>
<feature type="signal peptide" evidence="8">
    <location>
        <begin position="1"/>
        <end position="22"/>
    </location>
</feature>
<feature type="domain" description="UPAR/Ly6" evidence="9">
    <location>
        <begin position="113"/>
        <end position="184"/>
    </location>
</feature>
<dbReference type="SUPFAM" id="SSF57302">
    <property type="entry name" value="Snake toxin-like"/>
    <property type="match status" value="5"/>
</dbReference>
<dbReference type="InterPro" id="IPR016054">
    <property type="entry name" value="LY6_UPA_recep-like"/>
</dbReference>
<dbReference type="Gene3D" id="2.10.60.10">
    <property type="entry name" value="CD59"/>
    <property type="match status" value="5"/>
</dbReference>